<protein>
    <recommendedName>
        <fullName evidence="3">PAS domain-containing protein</fullName>
    </recommendedName>
</protein>
<dbReference type="EMBL" id="JASNJE010000005">
    <property type="protein sequence ID" value="MDK3072596.1"/>
    <property type="molecule type" value="Genomic_DNA"/>
</dbReference>
<comment type="caution">
    <text evidence="1">The sequence shown here is derived from an EMBL/GenBank/DDBJ whole genome shotgun (WGS) entry which is preliminary data.</text>
</comment>
<evidence type="ECO:0000313" key="2">
    <source>
        <dbReference type="Proteomes" id="UP001227126"/>
    </source>
</evidence>
<evidence type="ECO:0000313" key="1">
    <source>
        <dbReference type="EMBL" id="MDK3072596.1"/>
    </source>
</evidence>
<keyword evidence="2" id="KW-1185">Reference proteome</keyword>
<organism evidence="1 2">
    <name type="scientific">Sedimentitalea xiamensis</name>
    <dbReference type="NCBI Taxonomy" id="3050037"/>
    <lineage>
        <taxon>Bacteria</taxon>
        <taxon>Pseudomonadati</taxon>
        <taxon>Pseudomonadota</taxon>
        <taxon>Alphaproteobacteria</taxon>
        <taxon>Rhodobacterales</taxon>
        <taxon>Paracoccaceae</taxon>
        <taxon>Sedimentitalea</taxon>
    </lineage>
</organism>
<dbReference type="RefSeq" id="WP_284484539.1">
    <property type="nucleotide sequence ID" value="NZ_JASNJE010000005.1"/>
</dbReference>
<gene>
    <name evidence="1" type="ORF">QO034_05695</name>
</gene>
<accession>A0ABT7FBV8</accession>
<dbReference type="Proteomes" id="UP001227126">
    <property type="component" value="Unassembled WGS sequence"/>
</dbReference>
<name>A0ABT7FBV8_9RHOB</name>
<reference evidence="1 2" key="1">
    <citation type="submission" date="2023-05" db="EMBL/GenBank/DDBJ databases">
        <title>Sedimentitalea sp. nov. JM2-8.</title>
        <authorList>
            <person name="Huang J."/>
        </authorList>
    </citation>
    <scope>NUCLEOTIDE SEQUENCE [LARGE SCALE GENOMIC DNA]</scope>
    <source>
        <strain evidence="1 2">JM2-8</strain>
    </source>
</reference>
<dbReference type="InterPro" id="IPR035965">
    <property type="entry name" value="PAS-like_dom_sf"/>
</dbReference>
<dbReference type="SUPFAM" id="SSF55785">
    <property type="entry name" value="PYP-like sensor domain (PAS domain)"/>
    <property type="match status" value="1"/>
</dbReference>
<proteinExistence type="predicted"/>
<sequence>MKKVRSEFTEVGAPAPLVLWSPDLDLMENGIFRRFADTCDRLSQGDIAIPAGALDLNAFGGMKDWMILLSRLPDGENFYYDHYGRGIARVYGQDMAGRSTQDFPGYIGNFFSVIYQAVIKQKRRVLTVHRPPNRVFVSTWRRLIVPVTSDDGEVVRILVLNTPENELRAGLEILPVPVLIVDTDHIVCYANKQACQAFDGGSHGPWNRSVFDYAALDLQIKESPAQILEHGIVQTSRCRHIKHTQIGCYEATISATLHHDIAFYVVLLQPQTNH</sequence>
<evidence type="ECO:0008006" key="3">
    <source>
        <dbReference type="Google" id="ProtNLM"/>
    </source>
</evidence>